<dbReference type="PANTHER" id="PTHR42659">
    <property type="entry name" value="XANTHINE DEHYDROGENASE SUBUNIT C-RELATED"/>
    <property type="match status" value="1"/>
</dbReference>
<dbReference type="Gene3D" id="3.30.465.10">
    <property type="match status" value="1"/>
</dbReference>
<dbReference type="RefSeq" id="WP_188578902.1">
    <property type="nucleotide sequence ID" value="NZ_BMDZ01000032.1"/>
</dbReference>
<organism evidence="5 6">
    <name type="scientific">Tistrella bauzanensis</name>
    <dbReference type="NCBI Taxonomy" id="657419"/>
    <lineage>
        <taxon>Bacteria</taxon>
        <taxon>Pseudomonadati</taxon>
        <taxon>Pseudomonadota</taxon>
        <taxon>Alphaproteobacteria</taxon>
        <taxon>Geminicoccales</taxon>
        <taxon>Geminicoccaceae</taxon>
        <taxon>Tistrella</taxon>
    </lineage>
</organism>
<protein>
    <submittedName>
        <fullName evidence="5">Carbon monoxide dehydrogenase</fullName>
    </submittedName>
</protein>
<sequence length="281" mass="28765">MQIGAYHAPATIAEAVRLLAELPDAVPLAGGMTLLPVIRQRLAAPDAVIDLGRIAGLDTIRIEDGSVHEGTRQPNRLVIGAGTTHATVADSQLVATVLPALARLAGDIGDPAVRARGTIGGSLANNDPAADYPAAALALDAWNVTDRRVIPAADFFQGFFQTALMPGEIVTAASLAIPACAGYAKLRSQASRFPVCGVFVSRFADGPRVAVTGAGSQGVFRATVLEQALTADWSPAAARAARLPEAGLLSDANAGPRYRAHLVSVLAARAIAGIMDTAPAA</sequence>
<evidence type="ECO:0000256" key="3">
    <source>
        <dbReference type="ARBA" id="ARBA00023002"/>
    </source>
</evidence>
<dbReference type="SUPFAM" id="SSF56176">
    <property type="entry name" value="FAD-binding/transporter-associated domain-like"/>
    <property type="match status" value="1"/>
</dbReference>
<keyword evidence="3" id="KW-0560">Oxidoreductase</keyword>
<dbReference type="SMART" id="SM01092">
    <property type="entry name" value="CO_deh_flav_C"/>
    <property type="match status" value="1"/>
</dbReference>
<dbReference type="InterPro" id="IPR002346">
    <property type="entry name" value="Mopterin_DH_FAD-bd"/>
</dbReference>
<evidence type="ECO:0000259" key="4">
    <source>
        <dbReference type="PROSITE" id="PS51387"/>
    </source>
</evidence>
<accession>A0ABQ1IML0</accession>
<feature type="domain" description="FAD-binding PCMH-type" evidence="4">
    <location>
        <begin position="1"/>
        <end position="180"/>
    </location>
</feature>
<dbReference type="InterPro" id="IPR016166">
    <property type="entry name" value="FAD-bd_PCMH"/>
</dbReference>
<dbReference type="EMBL" id="BMDZ01000032">
    <property type="protein sequence ID" value="GGB45128.1"/>
    <property type="molecule type" value="Genomic_DNA"/>
</dbReference>
<dbReference type="InterPro" id="IPR036318">
    <property type="entry name" value="FAD-bd_PCMH-like_sf"/>
</dbReference>
<name>A0ABQ1IML0_9PROT</name>
<evidence type="ECO:0000313" key="6">
    <source>
        <dbReference type="Proteomes" id="UP000603352"/>
    </source>
</evidence>
<keyword evidence="2" id="KW-0274">FAD</keyword>
<dbReference type="InterPro" id="IPR005107">
    <property type="entry name" value="CO_DH_flav_C"/>
</dbReference>
<dbReference type="SUPFAM" id="SSF55447">
    <property type="entry name" value="CO dehydrogenase flavoprotein C-terminal domain-like"/>
    <property type="match status" value="1"/>
</dbReference>
<dbReference type="InterPro" id="IPR016167">
    <property type="entry name" value="FAD-bd_PCMH_sub1"/>
</dbReference>
<evidence type="ECO:0000256" key="1">
    <source>
        <dbReference type="ARBA" id="ARBA00022630"/>
    </source>
</evidence>
<proteinExistence type="predicted"/>
<keyword evidence="1" id="KW-0285">Flavoprotein</keyword>
<dbReference type="InterPro" id="IPR051312">
    <property type="entry name" value="Diverse_Substr_Oxidored"/>
</dbReference>
<evidence type="ECO:0000313" key="5">
    <source>
        <dbReference type="EMBL" id="GGB45128.1"/>
    </source>
</evidence>
<dbReference type="InterPro" id="IPR036683">
    <property type="entry name" value="CO_DH_flav_C_dom_sf"/>
</dbReference>
<dbReference type="Gene3D" id="3.30.390.50">
    <property type="entry name" value="CO dehydrogenase flavoprotein, C-terminal domain"/>
    <property type="match status" value="1"/>
</dbReference>
<gene>
    <name evidence="5" type="primary">cooxM</name>
    <name evidence="5" type="ORF">GCM10011505_28010</name>
</gene>
<reference evidence="6" key="1">
    <citation type="journal article" date="2019" name="Int. J. Syst. Evol. Microbiol.">
        <title>The Global Catalogue of Microorganisms (GCM) 10K type strain sequencing project: providing services to taxonomists for standard genome sequencing and annotation.</title>
        <authorList>
            <consortium name="The Broad Institute Genomics Platform"/>
            <consortium name="The Broad Institute Genome Sequencing Center for Infectious Disease"/>
            <person name="Wu L."/>
            <person name="Ma J."/>
        </authorList>
    </citation>
    <scope>NUCLEOTIDE SEQUENCE [LARGE SCALE GENOMIC DNA]</scope>
    <source>
        <strain evidence="6">CGMCC 1.10188</strain>
    </source>
</reference>
<evidence type="ECO:0000256" key="2">
    <source>
        <dbReference type="ARBA" id="ARBA00022827"/>
    </source>
</evidence>
<comment type="caution">
    <text evidence="5">The sequence shown here is derived from an EMBL/GenBank/DDBJ whole genome shotgun (WGS) entry which is preliminary data.</text>
</comment>
<dbReference type="Proteomes" id="UP000603352">
    <property type="component" value="Unassembled WGS sequence"/>
</dbReference>
<dbReference type="Gene3D" id="3.30.43.10">
    <property type="entry name" value="Uridine Diphospho-n-acetylenolpyruvylglucosamine Reductase, domain 2"/>
    <property type="match status" value="1"/>
</dbReference>
<dbReference type="PROSITE" id="PS51387">
    <property type="entry name" value="FAD_PCMH"/>
    <property type="match status" value="1"/>
</dbReference>
<dbReference type="Pfam" id="PF00941">
    <property type="entry name" value="FAD_binding_5"/>
    <property type="match status" value="1"/>
</dbReference>
<dbReference type="PANTHER" id="PTHR42659:SF2">
    <property type="entry name" value="XANTHINE DEHYDROGENASE SUBUNIT C-RELATED"/>
    <property type="match status" value="1"/>
</dbReference>
<keyword evidence="6" id="KW-1185">Reference proteome</keyword>
<dbReference type="InterPro" id="IPR016169">
    <property type="entry name" value="FAD-bd_PCMH_sub2"/>
</dbReference>